<sequence>MRKKDRMPEAMTFWLSTTILTANFFAVYDFISYYYFPDLPFSVAFAFGIGGVIALINYFVIFYSGSFKEKTPSSSFGFGVILYMIISVAAVIYTGSQQRERNLQEKQRQQIEQRQ</sequence>
<evidence type="ECO:0000313" key="2">
    <source>
        <dbReference type="EMBL" id="MFC5193315.1"/>
    </source>
</evidence>
<keyword evidence="1" id="KW-0812">Transmembrane</keyword>
<feature type="transmembrane region" description="Helical" evidence="1">
    <location>
        <begin position="12"/>
        <end position="35"/>
    </location>
</feature>
<comment type="caution">
    <text evidence="2">The sequence shown here is derived from an EMBL/GenBank/DDBJ whole genome shotgun (WGS) entry which is preliminary data.</text>
</comment>
<feature type="transmembrane region" description="Helical" evidence="1">
    <location>
        <begin position="75"/>
        <end position="95"/>
    </location>
</feature>
<feature type="transmembrane region" description="Helical" evidence="1">
    <location>
        <begin position="41"/>
        <end position="63"/>
    </location>
</feature>
<keyword evidence="3" id="KW-1185">Reference proteome</keyword>
<organism evidence="2 3">
    <name type="scientific">Algoriphagus aquatilis</name>
    <dbReference type="NCBI Taxonomy" id="490186"/>
    <lineage>
        <taxon>Bacteria</taxon>
        <taxon>Pseudomonadati</taxon>
        <taxon>Bacteroidota</taxon>
        <taxon>Cytophagia</taxon>
        <taxon>Cytophagales</taxon>
        <taxon>Cyclobacteriaceae</taxon>
        <taxon>Algoriphagus</taxon>
    </lineage>
</organism>
<dbReference type="Proteomes" id="UP001596163">
    <property type="component" value="Unassembled WGS sequence"/>
</dbReference>
<dbReference type="EMBL" id="JBHSKS010000016">
    <property type="protein sequence ID" value="MFC5193315.1"/>
    <property type="molecule type" value="Genomic_DNA"/>
</dbReference>
<proteinExistence type="predicted"/>
<keyword evidence="1" id="KW-0472">Membrane</keyword>
<evidence type="ECO:0000313" key="3">
    <source>
        <dbReference type="Proteomes" id="UP001596163"/>
    </source>
</evidence>
<name>A0ABW0C203_9BACT</name>
<reference evidence="3" key="1">
    <citation type="journal article" date="2019" name="Int. J. Syst. Evol. Microbiol.">
        <title>The Global Catalogue of Microorganisms (GCM) 10K type strain sequencing project: providing services to taxonomists for standard genome sequencing and annotation.</title>
        <authorList>
            <consortium name="The Broad Institute Genomics Platform"/>
            <consortium name="The Broad Institute Genome Sequencing Center for Infectious Disease"/>
            <person name="Wu L."/>
            <person name="Ma J."/>
        </authorList>
    </citation>
    <scope>NUCLEOTIDE SEQUENCE [LARGE SCALE GENOMIC DNA]</scope>
    <source>
        <strain evidence="3">CGMCC 1.7030</strain>
    </source>
</reference>
<dbReference type="RefSeq" id="WP_377917138.1">
    <property type="nucleotide sequence ID" value="NZ_JBHSKS010000016.1"/>
</dbReference>
<protein>
    <submittedName>
        <fullName evidence="2">Uncharacterized protein</fullName>
    </submittedName>
</protein>
<gene>
    <name evidence="2" type="ORF">ACFPIK_16200</name>
</gene>
<accession>A0ABW0C203</accession>
<keyword evidence="1" id="KW-1133">Transmembrane helix</keyword>
<evidence type="ECO:0000256" key="1">
    <source>
        <dbReference type="SAM" id="Phobius"/>
    </source>
</evidence>